<reference evidence="1" key="1">
    <citation type="submission" date="2021-06" db="EMBL/GenBank/DDBJ databases">
        <authorList>
            <person name="Kallberg Y."/>
            <person name="Tangrot J."/>
            <person name="Rosling A."/>
        </authorList>
    </citation>
    <scope>NUCLEOTIDE SEQUENCE</scope>
    <source>
        <strain evidence="1">MA461A</strain>
    </source>
</reference>
<gene>
    <name evidence="1" type="ORF">RPERSI_LOCUS24303</name>
</gene>
<evidence type="ECO:0000313" key="2">
    <source>
        <dbReference type="Proteomes" id="UP000789920"/>
    </source>
</evidence>
<keyword evidence="2" id="KW-1185">Reference proteome</keyword>
<dbReference type="Proteomes" id="UP000789920">
    <property type="component" value="Unassembled WGS sequence"/>
</dbReference>
<feature type="non-terminal residue" evidence="1">
    <location>
        <position position="1"/>
    </location>
</feature>
<sequence>KPPPTAVTIAKPIKIFFPKDEKLLSPVGLGSVLETEERREEVCEPLPFSLSESSSSEMVGVE</sequence>
<dbReference type="EMBL" id="CAJVQC010077674">
    <property type="protein sequence ID" value="CAG8815758.1"/>
    <property type="molecule type" value="Genomic_DNA"/>
</dbReference>
<accession>A0ACA9RX39</accession>
<proteinExistence type="predicted"/>
<name>A0ACA9RX39_9GLOM</name>
<evidence type="ECO:0000313" key="1">
    <source>
        <dbReference type="EMBL" id="CAG8815758.1"/>
    </source>
</evidence>
<organism evidence="1 2">
    <name type="scientific">Racocetra persica</name>
    <dbReference type="NCBI Taxonomy" id="160502"/>
    <lineage>
        <taxon>Eukaryota</taxon>
        <taxon>Fungi</taxon>
        <taxon>Fungi incertae sedis</taxon>
        <taxon>Mucoromycota</taxon>
        <taxon>Glomeromycotina</taxon>
        <taxon>Glomeromycetes</taxon>
        <taxon>Diversisporales</taxon>
        <taxon>Gigasporaceae</taxon>
        <taxon>Racocetra</taxon>
    </lineage>
</organism>
<protein>
    <submittedName>
        <fullName evidence="1">17271_t:CDS:1</fullName>
    </submittedName>
</protein>
<comment type="caution">
    <text evidence="1">The sequence shown here is derived from an EMBL/GenBank/DDBJ whole genome shotgun (WGS) entry which is preliminary data.</text>
</comment>